<accession>A0A0L9USD6</accession>
<protein>
    <submittedName>
        <fullName evidence="1">Uncharacterized protein</fullName>
    </submittedName>
</protein>
<sequence>MFRIDYADSLCKWIRIASHLGDMLSTKAFAQRMGALCEWIERVALCLMIRIANQVAMQLVGVWDYYSFYSNSEWVSLCECLRSLSHCLRLSHSELGRYARSLGV</sequence>
<dbReference type="EMBL" id="CM003376">
    <property type="protein sequence ID" value="KOM45668.1"/>
    <property type="molecule type" value="Genomic_DNA"/>
</dbReference>
<gene>
    <name evidence="1" type="ORF">LR48_Vigan06g097400</name>
</gene>
<reference evidence="2" key="1">
    <citation type="journal article" date="2015" name="Proc. Natl. Acad. Sci. U.S.A.">
        <title>Genome sequencing of adzuki bean (Vigna angularis) provides insight into high starch and low fat accumulation and domestication.</title>
        <authorList>
            <person name="Yang K."/>
            <person name="Tian Z."/>
            <person name="Chen C."/>
            <person name="Luo L."/>
            <person name="Zhao B."/>
            <person name="Wang Z."/>
            <person name="Yu L."/>
            <person name="Li Y."/>
            <person name="Sun Y."/>
            <person name="Li W."/>
            <person name="Chen Y."/>
            <person name="Li Y."/>
            <person name="Zhang Y."/>
            <person name="Ai D."/>
            <person name="Zhao J."/>
            <person name="Shang C."/>
            <person name="Ma Y."/>
            <person name="Wu B."/>
            <person name="Wang M."/>
            <person name="Gao L."/>
            <person name="Sun D."/>
            <person name="Zhang P."/>
            <person name="Guo F."/>
            <person name="Wang W."/>
            <person name="Li Y."/>
            <person name="Wang J."/>
            <person name="Varshney R.K."/>
            <person name="Wang J."/>
            <person name="Ling H.Q."/>
            <person name="Wan P."/>
        </authorList>
    </citation>
    <scope>NUCLEOTIDE SEQUENCE</scope>
    <source>
        <strain evidence="2">cv. Jingnong 6</strain>
    </source>
</reference>
<dbReference type="Proteomes" id="UP000053144">
    <property type="component" value="Chromosome 6"/>
</dbReference>
<proteinExistence type="predicted"/>
<dbReference type="AlphaFoldDB" id="A0A0L9USD6"/>
<name>A0A0L9USD6_PHAAN</name>
<dbReference type="Gramene" id="KOM45668">
    <property type="protein sequence ID" value="KOM45668"/>
    <property type="gene ID" value="LR48_Vigan06g097400"/>
</dbReference>
<evidence type="ECO:0000313" key="2">
    <source>
        <dbReference type="Proteomes" id="UP000053144"/>
    </source>
</evidence>
<organism evidence="1 2">
    <name type="scientific">Phaseolus angularis</name>
    <name type="common">Azuki bean</name>
    <name type="synonym">Vigna angularis</name>
    <dbReference type="NCBI Taxonomy" id="3914"/>
    <lineage>
        <taxon>Eukaryota</taxon>
        <taxon>Viridiplantae</taxon>
        <taxon>Streptophyta</taxon>
        <taxon>Embryophyta</taxon>
        <taxon>Tracheophyta</taxon>
        <taxon>Spermatophyta</taxon>
        <taxon>Magnoliopsida</taxon>
        <taxon>eudicotyledons</taxon>
        <taxon>Gunneridae</taxon>
        <taxon>Pentapetalae</taxon>
        <taxon>rosids</taxon>
        <taxon>fabids</taxon>
        <taxon>Fabales</taxon>
        <taxon>Fabaceae</taxon>
        <taxon>Papilionoideae</taxon>
        <taxon>50 kb inversion clade</taxon>
        <taxon>NPAAA clade</taxon>
        <taxon>indigoferoid/millettioid clade</taxon>
        <taxon>Phaseoleae</taxon>
        <taxon>Vigna</taxon>
    </lineage>
</organism>
<evidence type="ECO:0000313" key="1">
    <source>
        <dbReference type="EMBL" id="KOM45668.1"/>
    </source>
</evidence>